<dbReference type="RefSeq" id="WP_008846272.1">
    <property type="nucleotide sequence ID" value="NZ_BAEN01000076.1"/>
</dbReference>
<dbReference type="Proteomes" id="UP000006334">
    <property type="component" value="Unassembled WGS sequence"/>
</dbReference>
<proteinExistence type="predicted"/>
<accession>K6YZ35</accession>
<dbReference type="Gene3D" id="1.10.1330.10">
    <property type="entry name" value="Dockerin domain"/>
    <property type="match status" value="1"/>
</dbReference>
<dbReference type="InterPro" id="IPR013320">
    <property type="entry name" value="ConA-like_dom_sf"/>
</dbReference>
<dbReference type="Gene3D" id="2.60.120.200">
    <property type="match status" value="1"/>
</dbReference>
<dbReference type="InterPro" id="IPR017853">
    <property type="entry name" value="GH"/>
</dbReference>
<dbReference type="AlphaFoldDB" id="K6YZ35"/>
<keyword evidence="2" id="KW-1185">Reference proteome</keyword>
<dbReference type="Gene3D" id="2.60.40.1180">
    <property type="entry name" value="Golgi alpha-mannosidase II"/>
    <property type="match status" value="1"/>
</dbReference>
<reference evidence="1 2" key="1">
    <citation type="journal article" date="2017" name="Antonie Van Leeuwenhoek">
        <title>Rhizobium rhizosphaerae sp. nov., a novel species isolated from rice rhizosphere.</title>
        <authorList>
            <person name="Zhao J.J."/>
            <person name="Zhang J."/>
            <person name="Zhang R.J."/>
            <person name="Zhang C.W."/>
            <person name="Yin H.Q."/>
            <person name="Zhang X.X."/>
        </authorList>
    </citation>
    <scope>NUCLEOTIDE SEQUENCE [LARGE SCALE GENOMIC DNA]</scope>
    <source>
        <strain evidence="1 2">E3</strain>
    </source>
</reference>
<gene>
    <name evidence="1" type="ORF">GLIP_3859</name>
</gene>
<dbReference type="SUPFAM" id="SSF49899">
    <property type="entry name" value="Concanavalin A-like lectins/glucanases"/>
    <property type="match status" value="1"/>
</dbReference>
<dbReference type="STRING" id="1127673.GLIP_3859"/>
<dbReference type="InterPro" id="IPR013783">
    <property type="entry name" value="Ig-like_fold"/>
</dbReference>
<dbReference type="InterPro" id="IPR036439">
    <property type="entry name" value="Dockerin_dom_sf"/>
</dbReference>
<dbReference type="Gene3D" id="2.60.40.10">
    <property type="entry name" value="Immunoglobulins"/>
    <property type="match status" value="1"/>
</dbReference>
<protein>
    <submittedName>
        <fullName evidence="1">Uncharacterized protein</fullName>
    </submittedName>
</protein>
<dbReference type="EMBL" id="BAEN01000076">
    <property type="protein sequence ID" value="GAC16470.1"/>
    <property type="molecule type" value="Genomic_DNA"/>
</dbReference>
<sequence length="1082" mass="120479">MKKYPTKYYKHLATNNFGKDVSASVLKQQFGRLLSLKKLACCIILASHAQIEAQELVTSIDFNNASVVDEVSLKSDYDTGEQTSGDIAFTTDIAKSGHGFKVDFLRYLRIPLDVVEQSNGSFTVKYDYYHISSKPNGTTAWNAHSFAIRDLSQGYGWSHGFRNLGNDFWSDSVVGISESGNHVKGDPAAIPDFDKESWHEYVLVFEDNRLTWYVDGIYAYYQEFQQSFTDWNYANTDIMIGARYAGGSITELDGEDRYLGTGGSNTREGSIKAVFDNVRIWDDALTAEQVALGVENLIEGDPIFEVSADYFTLPVDGGNVSVDITSNISWTVTGLPDWLSVNETSGDGSTTLNFVIENNASNVARSAQVMLNDIEINFVQATITDELVTDAVIYPNTGNQEIKYVFYDLKSVFRASLSDAAINNYFVTDGFNGIRTNIWGTRDKPDTTNGRPAHPEPGVVLPEYYANDVAMIKKALEVNPDLIIFASKKLNGKYSFPEWVQDSSGVIPEQYVILLADYIEYMASVGIPTHILGLDNERLFNEGNITPERFQQIVDLLEELAVERGFPMPQIIGHEDYVPGYTNWMRDLAANDAVDRLDIFGTHYYPHDRNTNKVARLESDLAYAGDLPRWHSELHWNAKSDVDDILEVEDGFASLLDMTDKGFEGLMWWDYKRSNYRGVLMRHLTTNLIGYTPVLMDDHDGSDTLTDGKLHTRAYRNGNKMVVWILNINETNSFDDYSFKLNSGEVTSEVAYKQWIDGNATAVTGTANVQADNAFSLNINTQSVTMLTFDIATDEPVFSESWDSAQTATLSTNGDLNADNLWQYQVNSDASQVNIEPASSYFKQQLLSMGAHASNLDNAQLTAAMETSLDVDALPSVTLKAKAMFTALSTDQTPAIATSEVSVLNGSTSVGYSVVFNSDSEQPNIQVKVTGEDGVRTLTLAEITDLQVDYPYDVSLTFSKTAENQTNIAYNIYRNRILWQHGELFVDTAVAQPLDSSMITSNAQANILIDDIQVLTAEQTVLGDWNNDGYVDIDDIRGLMRAISLNQEIDSRFDLNNDSTINRTDVYVMKTLCSRTACARSL</sequence>
<dbReference type="InterPro" id="IPR013780">
    <property type="entry name" value="Glyco_hydro_b"/>
</dbReference>
<evidence type="ECO:0000313" key="1">
    <source>
        <dbReference type="EMBL" id="GAC16470.1"/>
    </source>
</evidence>
<organism evidence="1 2">
    <name type="scientific">Aliiglaciecola lipolytica E3</name>
    <dbReference type="NCBI Taxonomy" id="1127673"/>
    <lineage>
        <taxon>Bacteria</taxon>
        <taxon>Pseudomonadati</taxon>
        <taxon>Pseudomonadota</taxon>
        <taxon>Gammaproteobacteria</taxon>
        <taxon>Alteromonadales</taxon>
        <taxon>Alteromonadaceae</taxon>
        <taxon>Aliiglaciecola</taxon>
    </lineage>
</organism>
<dbReference type="CDD" id="cd14948">
    <property type="entry name" value="BACON"/>
    <property type="match status" value="1"/>
</dbReference>
<comment type="caution">
    <text evidence="1">The sequence shown here is derived from an EMBL/GenBank/DDBJ whole genome shotgun (WGS) entry which is preliminary data.</text>
</comment>
<dbReference type="SUPFAM" id="SSF51445">
    <property type="entry name" value="(Trans)glycosidases"/>
    <property type="match status" value="1"/>
</dbReference>
<evidence type="ECO:0000313" key="2">
    <source>
        <dbReference type="Proteomes" id="UP000006334"/>
    </source>
</evidence>
<dbReference type="OrthoDB" id="9800417at2"/>
<dbReference type="eggNOG" id="COG5492">
    <property type="taxonomic scope" value="Bacteria"/>
</dbReference>
<dbReference type="SUPFAM" id="SSF63446">
    <property type="entry name" value="Type I dockerin domain"/>
    <property type="match status" value="1"/>
</dbReference>
<dbReference type="Gene3D" id="3.20.20.80">
    <property type="entry name" value="Glycosidases"/>
    <property type="match status" value="1"/>
</dbReference>
<dbReference type="InterPro" id="IPR024361">
    <property type="entry name" value="BACON"/>
</dbReference>
<name>K6YZ35_9ALTE</name>
<dbReference type="GO" id="GO:0000272">
    <property type="term" value="P:polysaccharide catabolic process"/>
    <property type="evidence" value="ECO:0007669"/>
    <property type="project" value="InterPro"/>
</dbReference>